<dbReference type="InterPro" id="IPR050237">
    <property type="entry name" value="ATP-dep_AMP-bd_enzyme"/>
</dbReference>
<dbReference type="PROSITE" id="PS00455">
    <property type="entry name" value="AMP_BINDING"/>
    <property type="match status" value="1"/>
</dbReference>
<evidence type="ECO:0000256" key="1">
    <source>
        <dbReference type="ARBA" id="ARBA00006432"/>
    </source>
</evidence>
<sequence>MLNQGIGAWPGRLQRKSGSKPAVVFNGEVLTYSGLHRRALALAGALRARGTAAGDRVAFLGENHPSFLETFFAAGMLGAVFVPLNTRLAPPELAYALADSGAGILVHSAGLEPLAVAGSAQGQVRRLVVPDAGASAGAPSPVPPAGQDDAGEDYEQALASAAALDTETPVGLDDPAMILYTSGTTGRPKGAVLTHGNLTWNCFNVLVDYDLGSTDVALMISPLFHVASLDMGVLPTLLKGGTVILEPKFDAGRALELIEQHRATFISGVPTTYQMLCEHPDWAKRDIGSLQKLTCGGSAVPLRVIEAYEARGLAFSCGYGMTETAPGATAVPSDRSREKAGSAGLPHFFTGVRVAAATGEPAGVGEVGEVQIAGPNVIREYWQRPDATEAAFADGGWFRSGDLGYLDDDGFLFVVDRLKDMIISGGENIYPAEVEQAILALEQVASAAVIGVPDEKWGEVPHAVVVLREGAELDGEAIRAHLAGRLARYKIPRTFEFVTELPRTASGKIRKTDLRRRHAG</sequence>
<evidence type="ECO:0000259" key="3">
    <source>
        <dbReference type="Pfam" id="PF00501"/>
    </source>
</evidence>
<evidence type="ECO:0000259" key="4">
    <source>
        <dbReference type="Pfam" id="PF13193"/>
    </source>
</evidence>
<dbReference type="InterPro" id="IPR025110">
    <property type="entry name" value="AMP-bd_C"/>
</dbReference>
<dbReference type="InterPro" id="IPR000873">
    <property type="entry name" value="AMP-dep_synth/lig_dom"/>
</dbReference>
<dbReference type="Pfam" id="PF00501">
    <property type="entry name" value="AMP-binding"/>
    <property type="match status" value="1"/>
</dbReference>
<comment type="similarity">
    <text evidence="1">Belongs to the ATP-dependent AMP-binding enzyme family.</text>
</comment>
<evidence type="ECO:0000313" key="5">
    <source>
        <dbReference type="EMBL" id="CEA09230.1"/>
    </source>
</evidence>
<evidence type="ECO:0000256" key="2">
    <source>
        <dbReference type="ARBA" id="ARBA00022598"/>
    </source>
</evidence>
<dbReference type="FunFam" id="3.30.300.30:FF:000008">
    <property type="entry name" value="2,3-dihydroxybenzoate-AMP ligase"/>
    <property type="match status" value="1"/>
</dbReference>
<keyword evidence="2 5" id="KW-0436">Ligase</keyword>
<dbReference type="InterPro" id="IPR020845">
    <property type="entry name" value="AMP-binding_CS"/>
</dbReference>
<proteinExistence type="inferred from homology"/>
<dbReference type="PANTHER" id="PTHR43767:SF1">
    <property type="entry name" value="NONRIBOSOMAL PEPTIDE SYNTHASE PES1 (EUROFUNG)-RELATED"/>
    <property type="match status" value="1"/>
</dbReference>
<dbReference type="GO" id="GO:0016878">
    <property type="term" value="F:acid-thiol ligase activity"/>
    <property type="evidence" value="ECO:0007669"/>
    <property type="project" value="UniProtKB-ARBA"/>
</dbReference>
<dbReference type="InterPro" id="IPR042099">
    <property type="entry name" value="ANL_N_sf"/>
</dbReference>
<dbReference type="InterPro" id="IPR045851">
    <property type="entry name" value="AMP-bd_C_sf"/>
</dbReference>
<dbReference type="CDD" id="cd17631">
    <property type="entry name" value="FACL_FadD13-like"/>
    <property type="match status" value="1"/>
</dbReference>
<dbReference type="PANTHER" id="PTHR43767">
    <property type="entry name" value="LONG-CHAIN-FATTY-ACID--COA LIGASE"/>
    <property type="match status" value="1"/>
</dbReference>
<protein>
    <submittedName>
        <fullName evidence="5">Long-chain-fatty-acid--CoA ligase FadD13</fullName>
    </submittedName>
</protein>
<dbReference type="Gene3D" id="3.40.50.12780">
    <property type="entry name" value="N-terminal domain of ligase-like"/>
    <property type="match status" value="1"/>
</dbReference>
<dbReference type="PATRIC" id="fig|1461584.3.peg.2570"/>
<name>A0A078MSI0_9MICC</name>
<feature type="domain" description="AMP-binding enzyme C-terminal" evidence="4">
    <location>
        <begin position="433"/>
        <end position="508"/>
    </location>
</feature>
<dbReference type="Gene3D" id="3.30.300.30">
    <property type="match status" value="1"/>
</dbReference>
<dbReference type="EMBL" id="LN483071">
    <property type="protein sequence ID" value="CEA09230.1"/>
    <property type="molecule type" value="Genomic_DNA"/>
</dbReference>
<dbReference type="AlphaFoldDB" id="A0A078MSI0"/>
<gene>
    <name evidence="5" type="ORF">BN1051_02597</name>
</gene>
<dbReference type="Pfam" id="PF13193">
    <property type="entry name" value="AMP-binding_C"/>
    <property type="match status" value="1"/>
</dbReference>
<organism evidence="5">
    <name type="scientific">Arthrobacter saudimassiliensis</name>
    <dbReference type="NCBI Taxonomy" id="1461584"/>
    <lineage>
        <taxon>Bacteria</taxon>
        <taxon>Bacillati</taxon>
        <taxon>Actinomycetota</taxon>
        <taxon>Actinomycetes</taxon>
        <taxon>Micrococcales</taxon>
        <taxon>Micrococcaceae</taxon>
        <taxon>Arthrobacter</taxon>
    </lineage>
</organism>
<reference evidence="5" key="1">
    <citation type="submission" date="2014-07" db="EMBL/GenBank/DDBJ databases">
        <authorList>
            <person name="Urmite Genomes Urmite Genomes"/>
        </authorList>
    </citation>
    <scope>NUCLEOTIDE SEQUENCE</scope>
    <source>
        <strain evidence="5">11W110_air</strain>
    </source>
</reference>
<accession>A0A078MSI0</accession>
<dbReference type="SUPFAM" id="SSF56801">
    <property type="entry name" value="Acetyl-CoA synthetase-like"/>
    <property type="match status" value="1"/>
</dbReference>
<dbReference type="NCBIfam" id="NF004837">
    <property type="entry name" value="PRK06187.1"/>
    <property type="match status" value="1"/>
</dbReference>
<feature type="domain" description="AMP-dependent synthetase/ligase" evidence="3">
    <location>
        <begin position="15"/>
        <end position="382"/>
    </location>
</feature>